<dbReference type="RefSeq" id="WP_184585962.1">
    <property type="nucleotide sequence ID" value="NZ_JACHLI010000001.1"/>
</dbReference>
<gene>
    <name evidence="1" type="ORF">HNP46_000523</name>
</gene>
<organism evidence="1 2">
    <name type="scientific">Pseudomonas nitroreducens</name>
    <dbReference type="NCBI Taxonomy" id="46680"/>
    <lineage>
        <taxon>Bacteria</taxon>
        <taxon>Pseudomonadati</taxon>
        <taxon>Pseudomonadota</taxon>
        <taxon>Gammaproteobacteria</taxon>
        <taxon>Pseudomonadales</taxon>
        <taxon>Pseudomonadaceae</taxon>
        <taxon>Pseudomonas</taxon>
    </lineage>
</organism>
<proteinExistence type="predicted"/>
<dbReference type="Proteomes" id="UP000566995">
    <property type="component" value="Unassembled WGS sequence"/>
</dbReference>
<accession>A0A7W7NZY7</accession>
<dbReference type="EMBL" id="JACHLI010000001">
    <property type="protein sequence ID" value="MBB4861712.1"/>
    <property type="molecule type" value="Genomic_DNA"/>
</dbReference>
<dbReference type="AlphaFoldDB" id="A0A7W7NZY7"/>
<name>A0A7W7NZY7_PSENT</name>
<reference evidence="1 2" key="1">
    <citation type="submission" date="2020-08" db="EMBL/GenBank/DDBJ databases">
        <title>Functional genomics of gut bacteria from endangered species of beetles.</title>
        <authorList>
            <person name="Carlos-Shanley C."/>
        </authorList>
    </citation>
    <scope>NUCLEOTIDE SEQUENCE [LARGE SCALE GENOMIC DNA]</scope>
    <source>
        <strain evidence="1 2">S00179</strain>
    </source>
</reference>
<evidence type="ECO:0000313" key="1">
    <source>
        <dbReference type="EMBL" id="MBB4861712.1"/>
    </source>
</evidence>
<protein>
    <submittedName>
        <fullName evidence="1">Uncharacterized protein</fullName>
    </submittedName>
</protein>
<evidence type="ECO:0000313" key="2">
    <source>
        <dbReference type="Proteomes" id="UP000566995"/>
    </source>
</evidence>
<comment type="caution">
    <text evidence="1">The sequence shown here is derived from an EMBL/GenBank/DDBJ whole genome shotgun (WGS) entry which is preliminary data.</text>
</comment>
<sequence>MTASSDAWVKAKQFMFAPFTDCHLTGTYLQILDTLSPMEIAHTLVISAARGQVDILRECCRRLEGIPVEIEYRQERRQSLAWYVTPMGAQKIHNGEIDHNLGSLRSPMELKEILGLLRRRGSELSINSPWCTFLFGRSADNLAHHAPMDSRHLARGISLPVVRDGGVGTVEALDVLLDLSQGADWGYYEPMLCWATPEMIQRYPESLLPYQKVFSGRLLPGVVLEGTYHDGGYDFLPMARLEEAGASEGDREGLPFEKWCQKAVESFTYIHCGVQCIGRDQDVVDCLLFDTFIPDLVRIGFNWPVGLTLCRTALSFLGGLGRLEGTTSEGTSEGATGLINYFPVCMTACRLVPALGNDLVKQDRFRLKDTHDTVERFLTSFYWNDAPVEFSRPKMPQVVLQSMVNRVIQQELSVSDVISLKKFGVDLSGAIAQVDSVLLGYNDFDNRQDGLPVFASLEVMTNDAEDRIQDLIQIGCLAVSKADGPILINGVPSTTGPLRVLRGLCSHERPVKPHLAGACSWIGYASVALHLGPEELLSVVAVEEDWRQLLAVFGAGPLLDYHDQVPEDVLTQLAADVLDF</sequence>